<dbReference type="InterPro" id="IPR007436">
    <property type="entry name" value="DUF485"/>
</dbReference>
<evidence type="ECO:0000256" key="1">
    <source>
        <dbReference type="SAM" id="Coils"/>
    </source>
</evidence>
<dbReference type="Proteomes" id="UP001596002">
    <property type="component" value="Unassembled WGS sequence"/>
</dbReference>
<reference evidence="4" key="1">
    <citation type="journal article" date="2019" name="Int. J. Syst. Evol. Microbiol.">
        <title>The Global Catalogue of Microorganisms (GCM) 10K type strain sequencing project: providing services to taxonomists for standard genome sequencing and annotation.</title>
        <authorList>
            <consortium name="The Broad Institute Genomics Platform"/>
            <consortium name="The Broad Institute Genome Sequencing Center for Infectious Disease"/>
            <person name="Wu L."/>
            <person name="Ma J."/>
        </authorList>
    </citation>
    <scope>NUCLEOTIDE SEQUENCE [LARGE SCALE GENOMIC DNA]</scope>
    <source>
        <strain evidence="4">WYCCWR 12678</strain>
    </source>
</reference>
<accession>A0ABV9Q7Q6</accession>
<name>A0ABV9Q7Q6_9BACL</name>
<evidence type="ECO:0000313" key="4">
    <source>
        <dbReference type="Proteomes" id="UP001596002"/>
    </source>
</evidence>
<dbReference type="PANTHER" id="PTHR38441">
    <property type="entry name" value="INTEGRAL MEMBRANE PROTEIN-RELATED"/>
    <property type="match status" value="1"/>
</dbReference>
<dbReference type="PANTHER" id="PTHR38441:SF1">
    <property type="entry name" value="MEMBRANE PROTEIN"/>
    <property type="match status" value="1"/>
</dbReference>
<feature type="transmembrane region" description="Helical" evidence="2">
    <location>
        <begin position="80"/>
        <end position="99"/>
    </location>
</feature>
<dbReference type="RefSeq" id="WP_380029027.1">
    <property type="nucleotide sequence ID" value="NZ_JBHSHC010000152.1"/>
</dbReference>
<keyword evidence="2" id="KW-0472">Membrane</keyword>
<evidence type="ECO:0000313" key="3">
    <source>
        <dbReference type="EMBL" id="MFC4769933.1"/>
    </source>
</evidence>
<keyword evidence="2" id="KW-1133">Transmembrane helix</keyword>
<feature type="transmembrane region" description="Helical" evidence="2">
    <location>
        <begin position="44"/>
        <end position="68"/>
    </location>
</feature>
<sequence>MLSNVNSSVSASGTHKKQATVTTEWHRVAQSGVFQELIRQKRSFIVSSTIFFIVFYFTLPVLTAFTTVLNGKAIGAVTWAYVYAFAQFVMTWGLCHLYVKKAKRFDEQIEKLKQEIMEKGGKVT</sequence>
<organism evidence="3 4">
    <name type="scientific">Effusibacillus consociatus</name>
    <dbReference type="NCBI Taxonomy" id="1117041"/>
    <lineage>
        <taxon>Bacteria</taxon>
        <taxon>Bacillati</taxon>
        <taxon>Bacillota</taxon>
        <taxon>Bacilli</taxon>
        <taxon>Bacillales</taxon>
        <taxon>Alicyclobacillaceae</taxon>
        <taxon>Effusibacillus</taxon>
    </lineage>
</organism>
<protein>
    <submittedName>
        <fullName evidence="3">DUF485 domain-containing protein</fullName>
    </submittedName>
</protein>
<feature type="coiled-coil region" evidence="1">
    <location>
        <begin position="95"/>
        <end position="122"/>
    </location>
</feature>
<comment type="caution">
    <text evidence="3">The sequence shown here is derived from an EMBL/GenBank/DDBJ whole genome shotgun (WGS) entry which is preliminary data.</text>
</comment>
<dbReference type="Pfam" id="PF04341">
    <property type="entry name" value="DUF485"/>
    <property type="match status" value="1"/>
</dbReference>
<evidence type="ECO:0000256" key="2">
    <source>
        <dbReference type="SAM" id="Phobius"/>
    </source>
</evidence>
<keyword evidence="1" id="KW-0175">Coiled coil</keyword>
<keyword evidence="2" id="KW-0812">Transmembrane</keyword>
<keyword evidence="4" id="KW-1185">Reference proteome</keyword>
<proteinExistence type="predicted"/>
<gene>
    <name evidence="3" type="ORF">ACFO8Q_21850</name>
</gene>
<dbReference type="EMBL" id="JBHSHC010000152">
    <property type="protein sequence ID" value="MFC4769933.1"/>
    <property type="molecule type" value="Genomic_DNA"/>
</dbReference>